<keyword evidence="10" id="KW-1185">Reference proteome</keyword>
<feature type="signal peptide" evidence="7">
    <location>
        <begin position="1"/>
        <end position="21"/>
    </location>
</feature>
<dbReference type="SMART" id="SM00900">
    <property type="entry name" value="FMN_bind"/>
    <property type="match status" value="1"/>
</dbReference>
<keyword evidence="4" id="KW-0285">Flavoprotein</keyword>
<dbReference type="InterPro" id="IPR027477">
    <property type="entry name" value="Succ_DH/fumarate_Rdtase_cat_sf"/>
</dbReference>
<dbReference type="GO" id="GO:0010181">
    <property type="term" value="F:FMN binding"/>
    <property type="evidence" value="ECO:0007669"/>
    <property type="project" value="InterPro"/>
</dbReference>
<evidence type="ECO:0000256" key="5">
    <source>
        <dbReference type="ARBA" id="ARBA00022827"/>
    </source>
</evidence>
<dbReference type="OrthoDB" id="311713at2"/>
<accession>E1RCA6</accession>
<dbReference type="eggNOG" id="COG1053">
    <property type="taxonomic scope" value="Bacteria"/>
</dbReference>
<dbReference type="eggNOG" id="COG3976">
    <property type="taxonomic scope" value="Bacteria"/>
</dbReference>
<evidence type="ECO:0000313" key="10">
    <source>
        <dbReference type="Proteomes" id="UP000002318"/>
    </source>
</evidence>
<keyword evidence="5" id="KW-0274">FAD</keyword>
<comment type="cofactor">
    <cofactor evidence="1">
        <name>FMN</name>
        <dbReference type="ChEBI" id="CHEBI:58210"/>
    </cofactor>
</comment>
<feature type="domain" description="FMN-binding" evidence="8">
    <location>
        <begin position="58"/>
        <end position="132"/>
    </location>
</feature>
<dbReference type="RefSeq" id="WP_013253450.1">
    <property type="nucleotide sequence ID" value="NC_014364.1"/>
</dbReference>
<evidence type="ECO:0000256" key="3">
    <source>
        <dbReference type="ARBA" id="ARBA00008040"/>
    </source>
</evidence>
<dbReference type="SUPFAM" id="SSF51905">
    <property type="entry name" value="FAD/NAD(P)-binding domain"/>
    <property type="match status" value="1"/>
</dbReference>
<dbReference type="PROSITE" id="PS51257">
    <property type="entry name" value="PROKAR_LIPOPROTEIN"/>
    <property type="match status" value="1"/>
</dbReference>
<organism evidence="9 10">
    <name type="scientific">Sediminispirochaeta smaragdinae (strain DSM 11293 / JCM 15392 / SEBR 4228)</name>
    <name type="common">Spirochaeta smaragdinae</name>
    <dbReference type="NCBI Taxonomy" id="573413"/>
    <lineage>
        <taxon>Bacteria</taxon>
        <taxon>Pseudomonadati</taxon>
        <taxon>Spirochaetota</taxon>
        <taxon>Spirochaetia</taxon>
        <taxon>Spirochaetales</taxon>
        <taxon>Spirochaetaceae</taxon>
        <taxon>Sediminispirochaeta</taxon>
    </lineage>
</organism>
<dbReference type="Pfam" id="PF04205">
    <property type="entry name" value="FMN_bind"/>
    <property type="match status" value="1"/>
</dbReference>
<keyword evidence="6" id="KW-0560">Oxidoreductase</keyword>
<reference evidence="9 10" key="1">
    <citation type="journal article" date="2010" name="Stand. Genomic Sci.">
        <title>Complete genome sequence of Spirochaeta smaragdinae type strain (SEBR 4228).</title>
        <authorList>
            <person name="Mavromatis K."/>
            <person name="Yasawong M."/>
            <person name="Chertkov O."/>
            <person name="Lapidus A."/>
            <person name="Lucas S."/>
            <person name="Nolan M."/>
            <person name="Del Rio T.G."/>
            <person name="Tice H."/>
            <person name="Cheng J.F."/>
            <person name="Pitluck S."/>
            <person name="Liolios K."/>
            <person name="Ivanova N."/>
            <person name="Tapia R."/>
            <person name="Han C."/>
            <person name="Bruce D."/>
            <person name="Goodwin L."/>
            <person name="Pati A."/>
            <person name="Chen A."/>
            <person name="Palaniappan K."/>
            <person name="Land M."/>
            <person name="Hauser L."/>
            <person name="Chang Y.J."/>
            <person name="Jeffries C.D."/>
            <person name="Detter J.C."/>
            <person name="Rohde M."/>
            <person name="Brambilla E."/>
            <person name="Spring S."/>
            <person name="Goker M."/>
            <person name="Sikorski J."/>
            <person name="Woyke T."/>
            <person name="Bristow J."/>
            <person name="Eisen J.A."/>
            <person name="Markowitz V."/>
            <person name="Hugenholtz P."/>
            <person name="Klenk H.P."/>
            <person name="Kyrpides N.C."/>
        </authorList>
    </citation>
    <scope>NUCLEOTIDE SEQUENCE [LARGE SCALE GENOMIC DNA]</scope>
    <source>
        <strain evidence="10">DSM 11293 / JCM 15392 / SEBR 4228</strain>
    </source>
</reference>
<comment type="similarity">
    <text evidence="3">Belongs to the FAD-dependent oxidoreductase 2 family. FRD/SDH subfamily.</text>
</comment>
<dbReference type="Proteomes" id="UP000002318">
    <property type="component" value="Chromosome"/>
</dbReference>
<evidence type="ECO:0000256" key="4">
    <source>
        <dbReference type="ARBA" id="ARBA00022630"/>
    </source>
</evidence>
<protein>
    <submittedName>
        <fullName evidence="9">Fumarate reductase/succinate dehydrogenase flavoprotein domain protein</fullName>
    </submittedName>
</protein>
<dbReference type="InterPro" id="IPR050315">
    <property type="entry name" value="FAD-oxidoreductase_2"/>
</dbReference>
<dbReference type="GO" id="GO:0016020">
    <property type="term" value="C:membrane"/>
    <property type="evidence" value="ECO:0007669"/>
    <property type="project" value="InterPro"/>
</dbReference>
<feature type="chain" id="PRO_5003150691" evidence="7">
    <location>
        <begin position="22"/>
        <end position="633"/>
    </location>
</feature>
<evidence type="ECO:0000256" key="7">
    <source>
        <dbReference type="SAM" id="SignalP"/>
    </source>
</evidence>
<dbReference type="AlphaFoldDB" id="E1RCA6"/>
<dbReference type="KEGG" id="ssm:Spirs_0851"/>
<dbReference type="Gene3D" id="3.90.700.10">
    <property type="entry name" value="Succinate dehydrogenase/fumarate reductase flavoprotein, catalytic domain"/>
    <property type="match status" value="1"/>
</dbReference>
<dbReference type="GO" id="GO:0016491">
    <property type="term" value="F:oxidoreductase activity"/>
    <property type="evidence" value="ECO:0007669"/>
    <property type="project" value="UniProtKB-KW"/>
</dbReference>
<name>E1RCA6_SEDSS</name>
<dbReference type="Gene3D" id="3.50.50.60">
    <property type="entry name" value="FAD/NAD(P)-binding domain"/>
    <property type="match status" value="1"/>
</dbReference>
<dbReference type="HOGENOM" id="CLU_011398_4_0_12"/>
<gene>
    <name evidence="9" type="ordered locus">Spirs_0851</name>
</gene>
<dbReference type="PANTHER" id="PTHR43400:SF7">
    <property type="entry name" value="FAD-DEPENDENT OXIDOREDUCTASE 2 FAD BINDING DOMAIN-CONTAINING PROTEIN"/>
    <property type="match status" value="1"/>
</dbReference>
<comment type="cofactor">
    <cofactor evidence="2">
        <name>FAD</name>
        <dbReference type="ChEBI" id="CHEBI:57692"/>
    </cofactor>
</comment>
<sequence length="633" mass="66648">MKTIMHIVGSAFLMSLLLTFAACGNKSTESGVKQSGTAAAVSSAAQIRNGSYEGIGSGRNDFIKVSTTFENGVITGCEVLENKETSWIAAPAINFMPAKIVENNSVNVDTITGCTLACKGIINGVKDCILQAGGDENSFTKDCTKAGTAVSTGDASYDADLVIVGAGGSGLTAAVRAAELGLKVVLIEKKSAVGGGLFGTEAHYSNDSIVEETFNRTDNQSAEEGYVYHMSYNRNRCNGRIVRAFMNNVGKTINWMIQQGNKPIMALDSFRGPGSSTWLMFEGEGPGVALTMQRQCNKLGVTTLLNTTGKSITMKEGKAVGIIAENLAGDTITVHAGTVIIATGGYCDNKEMLERYVSHAMAEASTSGGNRAAGGTGGRMGEGIQMCWAVGAAKQGTGYIAHSLNTVPGCAIDSLVHRASYQPYLWVNATGVRFSDETGGFTKVCSQPDGYYWSLLDQSMVSFMEHHNTIHSTCFTPSTNKPAVGLQDALDLAASKGLICKADSWEALAQQMAVPTDALLATIKEYNGYCEAGVDTMFSKDPSRLIAFGEGPYYACKTVGGMLTTIGGVEVNEKMEVVGTKHAVIPGLYCIGADAGGFYGDDYNFKDTGCASTFSFFSGKTAAESAASYLQKL</sequence>
<dbReference type="InterPro" id="IPR036188">
    <property type="entry name" value="FAD/NAD-bd_sf"/>
</dbReference>
<dbReference type="SUPFAM" id="SSF56425">
    <property type="entry name" value="Succinate dehydrogenase/fumarate reductase flavoprotein, catalytic domain"/>
    <property type="match status" value="1"/>
</dbReference>
<dbReference type="EMBL" id="CP002116">
    <property type="protein sequence ID" value="ADK79986.1"/>
    <property type="molecule type" value="Genomic_DNA"/>
</dbReference>
<dbReference type="PANTHER" id="PTHR43400">
    <property type="entry name" value="FUMARATE REDUCTASE"/>
    <property type="match status" value="1"/>
</dbReference>
<evidence type="ECO:0000256" key="1">
    <source>
        <dbReference type="ARBA" id="ARBA00001917"/>
    </source>
</evidence>
<evidence type="ECO:0000256" key="2">
    <source>
        <dbReference type="ARBA" id="ARBA00001974"/>
    </source>
</evidence>
<keyword evidence="7" id="KW-0732">Signal</keyword>
<proteinExistence type="inferred from homology"/>
<dbReference type="Gene3D" id="3.90.1010.20">
    <property type="match status" value="1"/>
</dbReference>
<evidence type="ECO:0000256" key="6">
    <source>
        <dbReference type="ARBA" id="ARBA00023002"/>
    </source>
</evidence>
<evidence type="ECO:0000313" key="9">
    <source>
        <dbReference type="EMBL" id="ADK79986.1"/>
    </source>
</evidence>
<dbReference type="InterPro" id="IPR007329">
    <property type="entry name" value="FMN-bd"/>
</dbReference>
<dbReference type="STRING" id="573413.Spirs_0851"/>
<evidence type="ECO:0000259" key="8">
    <source>
        <dbReference type="SMART" id="SM00900"/>
    </source>
</evidence>
<dbReference type="PRINTS" id="PR00411">
    <property type="entry name" value="PNDRDTASEI"/>
</dbReference>
<dbReference type="InterPro" id="IPR003953">
    <property type="entry name" value="FAD-dep_OxRdtase_2_FAD-bd"/>
</dbReference>
<dbReference type="Pfam" id="PF00890">
    <property type="entry name" value="FAD_binding_2"/>
    <property type="match status" value="1"/>
</dbReference>